<accession>A0A0C3QQY3</accession>
<evidence type="ECO:0000313" key="3">
    <source>
        <dbReference type="Proteomes" id="UP000054248"/>
    </source>
</evidence>
<protein>
    <recommendedName>
        <fullName evidence="1">F-box domain-containing protein</fullName>
    </recommendedName>
</protein>
<gene>
    <name evidence="2" type="ORF">M407DRAFT_19893</name>
</gene>
<dbReference type="Gene3D" id="1.20.1280.50">
    <property type="match status" value="1"/>
</dbReference>
<dbReference type="EMBL" id="KN822966">
    <property type="protein sequence ID" value="KIO31011.1"/>
    <property type="molecule type" value="Genomic_DNA"/>
</dbReference>
<dbReference type="AlphaFoldDB" id="A0A0C3QQY3"/>
<organism evidence="2 3">
    <name type="scientific">Tulasnella calospora MUT 4182</name>
    <dbReference type="NCBI Taxonomy" id="1051891"/>
    <lineage>
        <taxon>Eukaryota</taxon>
        <taxon>Fungi</taxon>
        <taxon>Dikarya</taxon>
        <taxon>Basidiomycota</taxon>
        <taxon>Agaricomycotina</taxon>
        <taxon>Agaricomycetes</taxon>
        <taxon>Cantharellales</taxon>
        <taxon>Tulasnellaceae</taxon>
        <taxon>Tulasnella</taxon>
    </lineage>
</organism>
<reference evidence="3" key="2">
    <citation type="submission" date="2015-01" db="EMBL/GenBank/DDBJ databases">
        <title>Evolutionary Origins and Diversification of the Mycorrhizal Mutualists.</title>
        <authorList>
            <consortium name="DOE Joint Genome Institute"/>
            <consortium name="Mycorrhizal Genomics Consortium"/>
            <person name="Kohler A."/>
            <person name="Kuo A."/>
            <person name="Nagy L.G."/>
            <person name="Floudas D."/>
            <person name="Copeland A."/>
            <person name="Barry K.W."/>
            <person name="Cichocki N."/>
            <person name="Veneault-Fourrey C."/>
            <person name="LaButti K."/>
            <person name="Lindquist E.A."/>
            <person name="Lipzen A."/>
            <person name="Lundell T."/>
            <person name="Morin E."/>
            <person name="Murat C."/>
            <person name="Riley R."/>
            <person name="Ohm R."/>
            <person name="Sun H."/>
            <person name="Tunlid A."/>
            <person name="Henrissat B."/>
            <person name="Grigoriev I.V."/>
            <person name="Hibbett D.S."/>
            <person name="Martin F."/>
        </authorList>
    </citation>
    <scope>NUCLEOTIDE SEQUENCE [LARGE SCALE GENOMIC DNA]</scope>
    <source>
        <strain evidence="3">MUT 4182</strain>
    </source>
</reference>
<dbReference type="InterPro" id="IPR001810">
    <property type="entry name" value="F-box_dom"/>
</dbReference>
<dbReference type="SMART" id="SM00256">
    <property type="entry name" value="FBOX"/>
    <property type="match status" value="1"/>
</dbReference>
<dbReference type="Gene3D" id="3.80.10.10">
    <property type="entry name" value="Ribonuclease Inhibitor"/>
    <property type="match status" value="1"/>
</dbReference>
<keyword evidence="3" id="KW-1185">Reference proteome</keyword>
<dbReference type="InterPro" id="IPR032675">
    <property type="entry name" value="LRR_dom_sf"/>
</dbReference>
<sequence length="470" mass="53056">MEAKSVHAENDCQSHMHRLLLIPEILALVFSYLDPKSLSHIARVSRLWNAASLDYLWQNLDQITGLLRVFGPVVAEDFYIFELVPDGSGNPQRFLDLAKKVRSLEQTLDSVIVKENWFNIIKSHFGAEIDCIFPRLRHLQWVATASSESLNRLFPFLCPPSIRTVRLTVVTRAMMKDDTFVNIFRAIGGVLSSSLTAFEVDFYPARYECDVSGRSEIAGAVTGAVAGWENLTSLSLREIYIHPVHAELLLQGQLPLRRLLLSVLGSAGPSLSYVSDVVAQYCTSLRCLHLCMDEMETAPIQFHHLAHLLACRSLTELQIFHCRAIHIDTDAVHRMGDSWRDMEILNLVTTIDEAMNWVPPTPCCRLLDFAAAMPKLEKLGMFFSYTEVPPTLEHLYHTFQRLRVLGVGPAVALPREVPRLGQFLRAICPPGAKIACSYDSLAEPVFNTDWKRTASRECWVEVQNMMDFGQ</sequence>
<feature type="domain" description="F-box" evidence="1">
    <location>
        <begin position="22"/>
        <end position="60"/>
    </location>
</feature>
<dbReference type="InterPro" id="IPR036047">
    <property type="entry name" value="F-box-like_dom_sf"/>
</dbReference>
<dbReference type="Pfam" id="PF12937">
    <property type="entry name" value="F-box-like"/>
    <property type="match status" value="1"/>
</dbReference>
<dbReference type="SUPFAM" id="SSF81383">
    <property type="entry name" value="F-box domain"/>
    <property type="match status" value="1"/>
</dbReference>
<reference evidence="2 3" key="1">
    <citation type="submission" date="2014-04" db="EMBL/GenBank/DDBJ databases">
        <authorList>
            <consortium name="DOE Joint Genome Institute"/>
            <person name="Kuo A."/>
            <person name="Girlanda M."/>
            <person name="Perotto S."/>
            <person name="Kohler A."/>
            <person name="Nagy L.G."/>
            <person name="Floudas D."/>
            <person name="Copeland A."/>
            <person name="Barry K.W."/>
            <person name="Cichocki N."/>
            <person name="Veneault-Fourrey C."/>
            <person name="LaButti K."/>
            <person name="Lindquist E.A."/>
            <person name="Lipzen A."/>
            <person name="Lundell T."/>
            <person name="Morin E."/>
            <person name="Murat C."/>
            <person name="Sun H."/>
            <person name="Tunlid A."/>
            <person name="Henrissat B."/>
            <person name="Grigoriev I.V."/>
            <person name="Hibbett D.S."/>
            <person name="Martin F."/>
            <person name="Nordberg H.P."/>
            <person name="Cantor M.N."/>
            <person name="Hua S.X."/>
        </authorList>
    </citation>
    <scope>NUCLEOTIDE SEQUENCE [LARGE SCALE GENOMIC DNA]</scope>
    <source>
        <strain evidence="2 3">MUT 4182</strain>
    </source>
</reference>
<name>A0A0C3QQY3_9AGAM</name>
<dbReference type="SUPFAM" id="SSF52047">
    <property type="entry name" value="RNI-like"/>
    <property type="match status" value="1"/>
</dbReference>
<evidence type="ECO:0000259" key="1">
    <source>
        <dbReference type="SMART" id="SM00256"/>
    </source>
</evidence>
<dbReference type="Proteomes" id="UP000054248">
    <property type="component" value="Unassembled WGS sequence"/>
</dbReference>
<evidence type="ECO:0000313" key="2">
    <source>
        <dbReference type="EMBL" id="KIO31011.1"/>
    </source>
</evidence>
<dbReference type="OrthoDB" id="2447803at2759"/>
<proteinExistence type="predicted"/>
<dbReference type="HOGENOM" id="CLU_021164_5_3_1"/>